<evidence type="ECO:0000313" key="1">
    <source>
        <dbReference type="EMBL" id="GKV13263.1"/>
    </source>
</evidence>
<organism evidence="1 2">
    <name type="scientific">Rubroshorea leprosula</name>
    <dbReference type="NCBI Taxonomy" id="152421"/>
    <lineage>
        <taxon>Eukaryota</taxon>
        <taxon>Viridiplantae</taxon>
        <taxon>Streptophyta</taxon>
        <taxon>Embryophyta</taxon>
        <taxon>Tracheophyta</taxon>
        <taxon>Spermatophyta</taxon>
        <taxon>Magnoliopsida</taxon>
        <taxon>eudicotyledons</taxon>
        <taxon>Gunneridae</taxon>
        <taxon>Pentapetalae</taxon>
        <taxon>rosids</taxon>
        <taxon>malvids</taxon>
        <taxon>Malvales</taxon>
        <taxon>Dipterocarpaceae</taxon>
        <taxon>Rubroshorea</taxon>
    </lineage>
</organism>
<comment type="caution">
    <text evidence="1">The sequence shown here is derived from an EMBL/GenBank/DDBJ whole genome shotgun (WGS) entry which is preliminary data.</text>
</comment>
<sequence>MSETAAKKQIRQLLFPRSRRKKFRTYSDGLRDTSSF</sequence>
<proteinExistence type="predicted"/>
<reference evidence="1 2" key="1">
    <citation type="journal article" date="2021" name="Commun. Biol.">
        <title>The genome of Shorea leprosula (Dipterocarpaceae) highlights the ecological relevance of drought in aseasonal tropical rainforests.</title>
        <authorList>
            <person name="Ng K.K.S."/>
            <person name="Kobayashi M.J."/>
            <person name="Fawcett J.A."/>
            <person name="Hatakeyama M."/>
            <person name="Paape T."/>
            <person name="Ng C.H."/>
            <person name="Ang C.C."/>
            <person name="Tnah L.H."/>
            <person name="Lee C.T."/>
            <person name="Nishiyama T."/>
            <person name="Sese J."/>
            <person name="O'Brien M.J."/>
            <person name="Copetti D."/>
            <person name="Mohd Noor M.I."/>
            <person name="Ong R.C."/>
            <person name="Putra M."/>
            <person name="Sireger I.Z."/>
            <person name="Indrioko S."/>
            <person name="Kosugi Y."/>
            <person name="Izuno A."/>
            <person name="Isagi Y."/>
            <person name="Lee S.L."/>
            <person name="Shimizu K.K."/>
        </authorList>
    </citation>
    <scope>NUCLEOTIDE SEQUENCE [LARGE SCALE GENOMIC DNA]</scope>
    <source>
        <strain evidence="1">214</strain>
    </source>
</reference>
<accession>A0AAV5JPJ4</accession>
<keyword evidence="2" id="KW-1185">Reference proteome</keyword>
<protein>
    <submittedName>
        <fullName evidence="1">Uncharacterized protein</fullName>
    </submittedName>
</protein>
<dbReference type="Proteomes" id="UP001054252">
    <property type="component" value="Unassembled WGS sequence"/>
</dbReference>
<evidence type="ECO:0000313" key="2">
    <source>
        <dbReference type="Proteomes" id="UP001054252"/>
    </source>
</evidence>
<gene>
    <name evidence="1" type="ORF">SLEP1_g24302</name>
</gene>
<dbReference type="AlphaFoldDB" id="A0AAV5JPJ4"/>
<dbReference type="EMBL" id="BPVZ01000038">
    <property type="protein sequence ID" value="GKV13263.1"/>
    <property type="molecule type" value="Genomic_DNA"/>
</dbReference>
<name>A0AAV5JPJ4_9ROSI</name>